<feature type="transmembrane region" description="Helical" evidence="11">
    <location>
        <begin position="50"/>
        <end position="69"/>
    </location>
</feature>
<proteinExistence type="inferred from homology"/>
<evidence type="ECO:0000256" key="2">
    <source>
        <dbReference type="ARBA" id="ARBA00022729"/>
    </source>
</evidence>
<evidence type="ECO:0000256" key="1">
    <source>
        <dbReference type="ARBA" id="ARBA00007164"/>
    </source>
</evidence>
<keyword evidence="2" id="KW-0732">Signal</keyword>
<keyword evidence="11" id="KW-0812">Transmembrane</keyword>
<dbReference type="GO" id="GO:0046677">
    <property type="term" value="P:response to antibiotic"/>
    <property type="evidence" value="ECO:0007669"/>
    <property type="project" value="InterPro"/>
</dbReference>
<evidence type="ECO:0000256" key="10">
    <source>
        <dbReference type="SAM" id="MobiDB-lite"/>
    </source>
</evidence>
<evidence type="ECO:0000256" key="8">
    <source>
        <dbReference type="PIRSR" id="PIRSR618044-2"/>
    </source>
</evidence>
<evidence type="ECO:0000313" key="13">
    <source>
        <dbReference type="EMBL" id="OGG85998.1"/>
    </source>
</evidence>
<dbReference type="InterPro" id="IPR012338">
    <property type="entry name" value="Beta-lactam/transpept-like"/>
</dbReference>
<accession>A0A1F6FJG9</accession>
<evidence type="ECO:0000256" key="4">
    <source>
        <dbReference type="ARBA" id="ARBA00022960"/>
    </source>
</evidence>
<reference evidence="13 14" key="1">
    <citation type="journal article" date="2016" name="Nat. Commun.">
        <title>Thousands of microbial genomes shed light on interconnected biogeochemical processes in an aquifer system.</title>
        <authorList>
            <person name="Anantharaman K."/>
            <person name="Brown C.T."/>
            <person name="Hug L.A."/>
            <person name="Sharon I."/>
            <person name="Castelle C.J."/>
            <person name="Probst A.J."/>
            <person name="Thomas B.C."/>
            <person name="Singh A."/>
            <person name="Wilkins M.J."/>
            <person name="Karaoz U."/>
            <person name="Brodie E.L."/>
            <person name="Williams K.H."/>
            <person name="Hubbard S.S."/>
            <person name="Banfield J.F."/>
        </authorList>
    </citation>
    <scope>NUCLEOTIDE SEQUENCE [LARGE SCALE GENOMIC DNA]</scope>
</reference>
<dbReference type="SUPFAM" id="SSF56601">
    <property type="entry name" value="beta-lactamase/transpeptidase-like"/>
    <property type="match status" value="1"/>
</dbReference>
<keyword evidence="6" id="KW-0961">Cell wall biogenesis/degradation</keyword>
<feature type="binding site" evidence="8">
    <location>
        <position position="307"/>
    </location>
    <ligand>
        <name>substrate</name>
    </ligand>
</feature>
<feature type="active site" evidence="7">
    <location>
        <position position="190"/>
    </location>
</feature>
<dbReference type="GO" id="GO:0006508">
    <property type="term" value="P:proteolysis"/>
    <property type="evidence" value="ECO:0007669"/>
    <property type="project" value="InterPro"/>
</dbReference>
<dbReference type="EMBL" id="MFMS01000002">
    <property type="protein sequence ID" value="OGG85998.1"/>
    <property type="molecule type" value="Genomic_DNA"/>
</dbReference>
<evidence type="ECO:0000256" key="9">
    <source>
        <dbReference type="RuleBase" id="RU004016"/>
    </source>
</evidence>
<feature type="active site" description="Proton acceptor" evidence="7">
    <location>
        <position position="139"/>
    </location>
</feature>
<feature type="domain" description="Peptidase S11 D-alanyl-D-alanine carboxypeptidase A N-terminal" evidence="12">
    <location>
        <begin position="104"/>
        <end position="336"/>
    </location>
</feature>
<organism evidence="13 14">
    <name type="scientific">Candidatus Kaiserbacteria bacterium RIFOXYB1_FULL_46_14</name>
    <dbReference type="NCBI Taxonomy" id="1798531"/>
    <lineage>
        <taxon>Bacteria</taxon>
        <taxon>Candidatus Kaiseribacteriota</taxon>
    </lineage>
</organism>
<evidence type="ECO:0000256" key="3">
    <source>
        <dbReference type="ARBA" id="ARBA00022801"/>
    </source>
</evidence>
<feature type="compositionally biased region" description="Basic and acidic residues" evidence="10">
    <location>
        <begin position="1"/>
        <end position="15"/>
    </location>
</feature>
<evidence type="ECO:0000256" key="11">
    <source>
        <dbReference type="SAM" id="Phobius"/>
    </source>
</evidence>
<dbReference type="GO" id="GO:0009252">
    <property type="term" value="P:peptidoglycan biosynthetic process"/>
    <property type="evidence" value="ECO:0007669"/>
    <property type="project" value="UniProtKB-KW"/>
</dbReference>
<name>A0A1F6FJG9_9BACT</name>
<dbReference type="PRINTS" id="PR00725">
    <property type="entry name" value="DADACBPTASE1"/>
</dbReference>
<feature type="active site" description="Acyl-ester intermediate" evidence="7">
    <location>
        <position position="136"/>
    </location>
</feature>
<keyword evidence="3" id="KW-0378">Hydrolase</keyword>
<keyword evidence="4" id="KW-0133">Cell shape</keyword>
<dbReference type="GO" id="GO:0008800">
    <property type="term" value="F:beta-lactamase activity"/>
    <property type="evidence" value="ECO:0007669"/>
    <property type="project" value="InterPro"/>
</dbReference>
<dbReference type="Proteomes" id="UP000177395">
    <property type="component" value="Unassembled WGS sequence"/>
</dbReference>
<evidence type="ECO:0000256" key="6">
    <source>
        <dbReference type="ARBA" id="ARBA00023316"/>
    </source>
</evidence>
<dbReference type="GO" id="GO:0008360">
    <property type="term" value="P:regulation of cell shape"/>
    <property type="evidence" value="ECO:0007669"/>
    <property type="project" value="UniProtKB-KW"/>
</dbReference>
<evidence type="ECO:0000256" key="5">
    <source>
        <dbReference type="ARBA" id="ARBA00022984"/>
    </source>
</evidence>
<comment type="similarity">
    <text evidence="1 9">Belongs to the peptidase S11 family.</text>
</comment>
<keyword evidence="5" id="KW-0573">Peptidoglycan synthesis</keyword>
<keyword evidence="11" id="KW-1133">Transmembrane helix</keyword>
<sequence>MNKKEAKNEMDELRAKTSGSEDGGAENPLNEVFADAPVSVPPKMPVVRQLALLSTLLVFIFGIGAWPFFAEQLGTWRSSQPATPAVSAEAVAPLNQVSSNPFSNISISAKSAIVIDLKTGEVLYEKAADQKLPLASITKLMTALVAYEVVEEGMVVPITEEAVVQSGDSGLKEGERFTLSRLVDLILLTSSNDGAFALATAAGRTIDKDAPAEAFVQSMNIRAKELGLTSLSFRNPTGLDLTESEAGAYGTARDVAKLLQYIVENEPAILEETTKAEATYGDINGGLHKASNTNPVVDAVPGLIGSKTGYTTLSGGNLAIAWNAGADRGVVAVVLASSHSGRFTDILRLVDATKQKLIGAE</sequence>
<dbReference type="STRING" id="1798531.A2392_00835"/>
<dbReference type="GO" id="GO:0030655">
    <property type="term" value="P:beta-lactam antibiotic catabolic process"/>
    <property type="evidence" value="ECO:0007669"/>
    <property type="project" value="InterPro"/>
</dbReference>
<dbReference type="PANTHER" id="PTHR35333">
    <property type="entry name" value="BETA-LACTAMASE"/>
    <property type="match status" value="1"/>
</dbReference>
<dbReference type="PANTHER" id="PTHR35333:SF4">
    <property type="entry name" value="SLR0121 PROTEIN"/>
    <property type="match status" value="1"/>
</dbReference>
<evidence type="ECO:0000256" key="7">
    <source>
        <dbReference type="PIRSR" id="PIRSR618044-1"/>
    </source>
</evidence>
<dbReference type="Pfam" id="PF00768">
    <property type="entry name" value="Peptidase_S11"/>
    <property type="match status" value="1"/>
</dbReference>
<dbReference type="GO" id="GO:0071555">
    <property type="term" value="P:cell wall organization"/>
    <property type="evidence" value="ECO:0007669"/>
    <property type="project" value="UniProtKB-KW"/>
</dbReference>
<protein>
    <recommendedName>
        <fullName evidence="12">Peptidase S11 D-alanyl-D-alanine carboxypeptidase A N-terminal domain-containing protein</fullName>
    </recommendedName>
</protein>
<dbReference type="Gene3D" id="3.40.710.10">
    <property type="entry name" value="DD-peptidase/beta-lactamase superfamily"/>
    <property type="match status" value="1"/>
</dbReference>
<keyword evidence="11" id="KW-0472">Membrane</keyword>
<dbReference type="GO" id="GO:0009002">
    <property type="term" value="F:serine-type D-Ala-D-Ala carboxypeptidase activity"/>
    <property type="evidence" value="ECO:0007669"/>
    <property type="project" value="InterPro"/>
</dbReference>
<evidence type="ECO:0000313" key="14">
    <source>
        <dbReference type="Proteomes" id="UP000177395"/>
    </source>
</evidence>
<dbReference type="InterPro" id="IPR018044">
    <property type="entry name" value="Peptidase_S11"/>
</dbReference>
<dbReference type="InterPro" id="IPR001967">
    <property type="entry name" value="Peptidase_S11_N"/>
</dbReference>
<feature type="region of interest" description="Disordered" evidence="10">
    <location>
        <begin position="1"/>
        <end position="28"/>
    </location>
</feature>
<evidence type="ECO:0000259" key="12">
    <source>
        <dbReference type="Pfam" id="PF00768"/>
    </source>
</evidence>
<gene>
    <name evidence="13" type="ORF">A2392_00835</name>
</gene>
<comment type="caution">
    <text evidence="13">The sequence shown here is derived from an EMBL/GenBank/DDBJ whole genome shotgun (WGS) entry which is preliminary data.</text>
</comment>
<dbReference type="InterPro" id="IPR000871">
    <property type="entry name" value="Beta-lactam_class-A"/>
</dbReference>
<dbReference type="AlphaFoldDB" id="A0A1F6FJG9"/>